<sequence>MPRAPIPTWCFALVVVRKGDQFLIVQENKPGQPWYLPAGRVEEGESFAAAAVRETFEEGGIPIRLTGVVRVEHTPLPTGARMRVVYLAEPADDTPPKSRPDDESLGARWVTLDELRGYHMRGDEVAELFAYVAGGGTVHPPDLIKGEGEPYRINR</sequence>
<dbReference type="GO" id="GO:0006167">
    <property type="term" value="P:AMP biosynthetic process"/>
    <property type="evidence" value="ECO:0007669"/>
    <property type="project" value="TreeGrafter"/>
</dbReference>
<dbReference type="RefSeq" id="WP_010048073.1">
    <property type="nucleotide sequence ID" value="NZ_CP025958.1"/>
</dbReference>
<reference evidence="4 5" key="1">
    <citation type="submission" date="2018-01" db="EMBL/GenBank/DDBJ databases">
        <title>G. obscuriglobus.</title>
        <authorList>
            <person name="Franke J."/>
            <person name="Blomberg W."/>
            <person name="Selmecki A."/>
        </authorList>
    </citation>
    <scope>NUCLEOTIDE SEQUENCE [LARGE SCALE GENOMIC DNA]</scope>
    <source>
        <strain evidence="4 5">DSM 5831</strain>
    </source>
</reference>
<evidence type="ECO:0000256" key="2">
    <source>
        <dbReference type="RuleBase" id="RU003476"/>
    </source>
</evidence>
<dbReference type="GO" id="GO:0004081">
    <property type="term" value="F:bis(5'-nucleosyl)-tetraphosphatase (asymmetrical) activity"/>
    <property type="evidence" value="ECO:0007669"/>
    <property type="project" value="TreeGrafter"/>
</dbReference>
<organism evidence="4 5">
    <name type="scientific">Gemmata obscuriglobus</name>
    <dbReference type="NCBI Taxonomy" id="114"/>
    <lineage>
        <taxon>Bacteria</taxon>
        <taxon>Pseudomonadati</taxon>
        <taxon>Planctomycetota</taxon>
        <taxon>Planctomycetia</taxon>
        <taxon>Gemmatales</taxon>
        <taxon>Gemmataceae</taxon>
        <taxon>Gemmata</taxon>
    </lineage>
</organism>
<dbReference type="SUPFAM" id="SSF55811">
    <property type="entry name" value="Nudix"/>
    <property type="match status" value="1"/>
</dbReference>
<keyword evidence="1 2" id="KW-0378">Hydrolase</keyword>
<dbReference type="InterPro" id="IPR020476">
    <property type="entry name" value="Nudix_hydrolase"/>
</dbReference>
<dbReference type="InterPro" id="IPR015797">
    <property type="entry name" value="NUDIX_hydrolase-like_dom_sf"/>
</dbReference>
<dbReference type="PRINTS" id="PR00502">
    <property type="entry name" value="NUDIXFAMILY"/>
</dbReference>
<dbReference type="EMBL" id="CP025958">
    <property type="protein sequence ID" value="AWM35746.1"/>
    <property type="molecule type" value="Genomic_DNA"/>
</dbReference>
<dbReference type="OrthoDB" id="9816289at2"/>
<dbReference type="PANTHER" id="PTHR21340:SF0">
    <property type="entry name" value="BIS(5'-NUCLEOSYL)-TETRAPHOSPHATASE [ASYMMETRICAL]"/>
    <property type="match status" value="1"/>
</dbReference>
<dbReference type="KEGG" id="gog:C1280_01045"/>
<dbReference type="PROSITE" id="PS00893">
    <property type="entry name" value="NUDIX_BOX"/>
    <property type="match status" value="1"/>
</dbReference>
<evidence type="ECO:0000259" key="3">
    <source>
        <dbReference type="PROSITE" id="PS51462"/>
    </source>
</evidence>
<dbReference type="Proteomes" id="UP000245802">
    <property type="component" value="Chromosome"/>
</dbReference>
<dbReference type="Pfam" id="PF00293">
    <property type="entry name" value="NUDIX"/>
    <property type="match status" value="1"/>
</dbReference>
<dbReference type="Gene3D" id="3.90.79.10">
    <property type="entry name" value="Nucleoside Triphosphate Pyrophosphohydrolase"/>
    <property type="match status" value="1"/>
</dbReference>
<dbReference type="InterPro" id="IPR020084">
    <property type="entry name" value="NUDIX_hydrolase_CS"/>
</dbReference>
<gene>
    <name evidence="4" type="ORF">C1280_01045</name>
</gene>
<dbReference type="AlphaFoldDB" id="A0A2Z3GWJ7"/>
<dbReference type="InterPro" id="IPR051325">
    <property type="entry name" value="Nudix_hydrolase_domain"/>
</dbReference>
<evidence type="ECO:0000256" key="1">
    <source>
        <dbReference type="ARBA" id="ARBA00022801"/>
    </source>
</evidence>
<evidence type="ECO:0000313" key="4">
    <source>
        <dbReference type="EMBL" id="AWM35746.1"/>
    </source>
</evidence>
<dbReference type="InterPro" id="IPR000086">
    <property type="entry name" value="NUDIX_hydrolase_dom"/>
</dbReference>
<protein>
    <submittedName>
        <fullName evidence="4">NUDIX hydrolase</fullName>
    </submittedName>
</protein>
<feature type="domain" description="Nudix hydrolase" evidence="3">
    <location>
        <begin position="5"/>
        <end position="131"/>
    </location>
</feature>
<name>A0A2Z3GWJ7_9BACT</name>
<dbReference type="GO" id="GO:0006754">
    <property type="term" value="P:ATP biosynthetic process"/>
    <property type="evidence" value="ECO:0007669"/>
    <property type="project" value="TreeGrafter"/>
</dbReference>
<accession>A0A2Z3GWJ7</accession>
<evidence type="ECO:0000313" key="5">
    <source>
        <dbReference type="Proteomes" id="UP000245802"/>
    </source>
</evidence>
<comment type="similarity">
    <text evidence="2">Belongs to the Nudix hydrolase family.</text>
</comment>
<dbReference type="PROSITE" id="PS51462">
    <property type="entry name" value="NUDIX"/>
    <property type="match status" value="1"/>
</dbReference>
<keyword evidence="5" id="KW-1185">Reference proteome</keyword>
<dbReference type="PANTHER" id="PTHR21340">
    <property type="entry name" value="DIADENOSINE 5,5-P1,P4-TETRAPHOSPHATE PYROPHOSPHOHYDROLASE MUTT"/>
    <property type="match status" value="1"/>
</dbReference>
<proteinExistence type="inferred from homology"/>